<keyword evidence="5" id="KW-0808">Transferase</keyword>
<dbReference type="Pfam" id="PF02518">
    <property type="entry name" value="HATPase_c"/>
    <property type="match status" value="1"/>
</dbReference>
<dbReference type="RefSeq" id="WP_109429464.1">
    <property type="nucleotide sequence ID" value="NZ_MPDK01000002.1"/>
</dbReference>
<evidence type="ECO:0000259" key="12">
    <source>
        <dbReference type="PROSITE" id="PS50109"/>
    </source>
</evidence>
<proteinExistence type="predicted"/>
<evidence type="ECO:0000256" key="6">
    <source>
        <dbReference type="ARBA" id="ARBA00022741"/>
    </source>
</evidence>
<keyword evidence="6" id="KW-0547">Nucleotide-binding</keyword>
<dbReference type="FunFam" id="3.30.565.10:FF:000006">
    <property type="entry name" value="Sensor histidine kinase WalK"/>
    <property type="match status" value="1"/>
</dbReference>
<keyword evidence="9" id="KW-0902">Two-component regulatory system</keyword>
<dbReference type="InterPro" id="IPR003594">
    <property type="entry name" value="HATPase_dom"/>
</dbReference>
<comment type="catalytic activity">
    <reaction evidence="1">
        <text>ATP + protein L-histidine = ADP + protein N-phospho-L-histidine.</text>
        <dbReference type="EC" id="2.7.13.3"/>
    </reaction>
</comment>
<dbReference type="GO" id="GO:0005886">
    <property type="term" value="C:plasma membrane"/>
    <property type="evidence" value="ECO:0007669"/>
    <property type="project" value="UniProtKB-SubCell"/>
</dbReference>
<accession>A0A2U3DC66</accession>
<feature type="domain" description="Histidine kinase" evidence="12">
    <location>
        <begin position="208"/>
        <end position="439"/>
    </location>
</feature>
<dbReference type="FunFam" id="1.10.287.130:FF:000001">
    <property type="entry name" value="Two-component sensor histidine kinase"/>
    <property type="match status" value="1"/>
</dbReference>
<sequence>MFARVRLTLTAVLVAIFVVLYAATTTSVYTLMRSETIHELDAEMLVRADFFTSLSVQTLMNPNAGTPNLLRKIEQQQIQQPFYFTLQDTGGQLVVTNDLQLAQYIHEVPLSQLTRPKWETLNIKKFNLHLRVVNLPLYNPYTLHKIGELQLAERMNGVLSALWRLQKILIEVGLIGLLGAVVAGFFVSGLALRPILRSWQRQQQFVADASHELRTPMAVIQSNLDLVMGHPKQTVEQNFEWLNNVKAEVRRLSRLIADLLTLARADSNEQLIQRKAVNWLALNQQVFESLAPFGEAKGLKMHFPIPEHLLSMQTHSWPKTAEWEFTVLGDVDRLYQLTFILLDNAIKYTQTGEIVVALRHIKGHQIVLEITDTGMGISPQQQQHIFDRFFRGERARTTEGTGLGLAIAKWIVQSHRGKIEVESSIGKGTRFRVILPGHQNSLST</sequence>
<dbReference type="Proteomes" id="UP000245380">
    <property type="component" value="Unassembled WGS sequence"/>
</dbReference>
<reference evidence="13 14" key="1">
    <citation type="submission" date="2016-11" db="EMBL/GenBank/DDBJ databases">
        <title>Comparative genomics of Acidibacillus ferroxidans species.</title>
        <authorList>
            <person name="Oliveira G."/>
            <person name="Nunes G."/>
            <person name="Oliveira R."/>
            <person name="Araujo F."/>
            <person name="Salim A."/>
            <person name="Scholte L."/>
            <person name="Morais D."/>
            <person name="Nancucheo I."/>
            <person name="Johnson D.B."/>
            <person name="Grail B."/>
            <person name="Bittencourt J."/>
            <person name="Valadares R."/>
        </authorList>
    </citation>
    <scope>NUCLEOTIDE SEQUENCE [LARGE SCALE GENOMIC DNA]</scope>
    <source>
        <strain evidence="13 14">Y002</strain>
    </source>
</reference>
<dbReference type="InterPro" id="IPR036097">
    <property type="entry name" value="HisK_dim/P_sf"/>
</dbReference>
<dbReference type="GO" id="GO:0000155">
    <property type="term" value="F:phosphorelay sensor kinase activity"/>
    <property type="evidence" value="ECO:0007669"/>
    <property type="project" value="InterPro"/>
</dbReference>
<keyword evidence="11" id="KW-0812">Transmembrane</keyword>
<dbReference type="SMART" id="SM00387">
    <property type="entry name" value="HATPase_c"/>
    <property type="match status" value="1"/>
</dbReference>
<dbReference type="Pfam" id="PF00512">
    <property type="entry name" value="HisKA"/>
    <property type="match status" value="1"/>
</dbReference>
<gene>
    <name evidence="13" type="ORF">BM613_01925</name>
</gene>
<evidence type="ECO:0000256" key="5">
    <source>
        <dbReference type="ARBA" id="ARBA00022679"/>
    </source>
</evidence>
<dbReference type="InterPro" id="IPR050736">
    <property type="entry name" value="Sensor_HK_Regulatory"/>
</dbReference>
<keyword evidence="10 11" id="KW-0472">Membrane</keyword>
<dbReference type="SUPFAM" id="SSF55874">
    <property type="entry name" value="ATPase domain of HSP90 chaperone/DNA topoisomerase II/histidine kinase"/>
    <property type="match status" value="1"/>
</dbReference>
<comment type="caution">
    <text evidence="13">The sequence shown here is derived from an EMBL/GenBank/DDBJ whole genome shotgun (WGS) entry which is preliminary data.</text>
</comment>
<dbReference type="PANTHER" id="PTHR43711:SF1">
    <property type="entry name" value="HISTIDINE KINASE 1"/>
    <property type="match status" value="1"/>
</dbReference>
<keyword evidence="7" id="KW-0418">Kinase</keyword>
<comment type="subcellular location">
    <subcellularLocation>
        <location evidence="2">Cell membrane</location>
        <topology evidence="2">Multi-pass membrane protein</topology>
    </subcellularLocation>
</comment>
<dbReference type="CDD" id="cd00075">
    <property type="entry name" value="HATPase"/>
    <property type="match status" value="1"/>
</dbReference>
<evidence type="ECO:0000256" key="1">
    <source>
        <dbReference type="ARBA" id="ARBA00000085"/>
    </source>
</evidence>
<dbReference type="PROSITE" id="PS50109">
    <property type="entry name" value="HIS_KIN"/>
    <property type="match status" value="1"/>
</dbReference>
<dbReference type="InterPro" id="IPR003661">
    <property type="entry name" value="HisK_dim/P_dom"/>
</dbReference>
<dbReference type="GO" id="GO:0005524">
    <property type="term" value="F:ATP binding"/>
    <property type="evidence" value="ECO:0007669"/>
    <property type="project" value="UniProtKB-KW"/>
</dbReference>
<evidence type="ECO:0000256" key="4">
    <source>
        <dbReference type="ARBA" id="ARBA00022553"/>
    </source>
</evidence>
<evidence type="ECO:0000256" key="11">
    <source>
        <dbReference type="SAM" id="Phobius"/>
    </source>
</evidence>
<dbReference type="AlphaFoldDB" id="A0A2U3DC66"/>
<dbReference type="Gene3D" id="1.10.287.130">
    <property type="match status" value="1"/>
</dbReference>
<dbReference type="PANTHER" id="PTHR43711">
    <property type="entry name" value="TWO-COMPONENT HISTIDINE KINASE"/>
    <property type="match status" value="1"/>
</dbReference>
<evidence type="ECO:0000256" key="9">
    <source>
        <dbReference type="ARBA" id="ARBA00023012"/>
    </source>
</evidence>
<evidence type="ECO:0000313" key="13">
    <source>
        <dbReference type="EMBL" id="PWI58868.1"/>
    </source>
</evidence>
<dbReference type="EC" id="2.7.13.3" evidence="3"/>
<dbReference type="InterPro" id="IPR004358">
    <property type="entry name" value="Sig_transdc_His_kin-like_C"/>
</dbReference>
<name>A0A2U3DC66_SULT2</name>
<evidence type="ECO:0000256" key="3">
    <source>
        <dbReference type="ARBA" id="ARBA00012438"/>
    </source>
</evidence>
<evidence type="ECO:0000256" key="7">
    <source>
        <dbReference type="ARBA" id="ARBA00022777"/>
    </source>
</evidence>
<feature type="transmembrane region" description="Helical" evidence="11">
    <location>
        <begin position="168"/>
        <end position="192"/>
    </location>
</feature>
<dbReference type="Gene3D" id="3.30.565.10">
    <property type="entry name" value="Histidine kinase-like ATPase, C-terminal domain"/>
    <property type="match status" value="1"/>
</dbReference>
<evidence type="ECO:0000256" key="8">
    <source>
        <dbReference type="ARBA" id="ARBA00022840"/>
    </source>
</evidence>
<protein>
    <recommendedName>
        <fullName evidence="3">histidine kinase</fullName>
        <ecNumber evidence="3">2.7.13.3</ecNumber>
    </recommendedName>
</protein>
<dbReference type="EMBL" id="MPDK01000002">
    <property type="protein sequence ID" value="PWI58868.1"/>
    <property type="molecule type" value="Genomic_DNA"/>
</dbReference>
<dbReference type="PRINTS" id="PR00344">
    <property type="entry name" value="BCTRLSENSOR"/>
</dbReference>
<keyword evidence="8" id="KW-0067">ATP-binding</keyword>
<dbReference type="SMART" id="SM00388">
    <property type="entry name" value="HisKA"/>
    <property type="match status" value="1"/>
</dbReference>
<keyword evidence="11" id="KW-1133">Transmembrane helix</keyword>
<dbReference type="InterPro" id="IPR005467">
    <property type="entry name" value="His_kinase_dom"/>
</dbReference>
<evidence type="ECO:0000256" key="10">
    <source>
        <dbReference type="ARBA" id="ARBA00023136"/>
    </source>
</evidence>
<dbReference type="CDD" id="cd00082">
    <property type="entry name" value="HisKA"/>
    <property type="match status" value="1"/>
</dbReference>
<dbReference type="InterPro" id="IPR036890">
    <property type="entry name" value="HATPase_C_sf"/>
</dbReference>
<organism evidence="13 14">
    <name type="scientific">Sulfoacidibacillus thermotolerans</name>
    <name type="common">Acidibacillus sulfuroxidans</name>
    <dbReference type="NCBI Taxonomy" id="1765684"/>
    <lineage>
        <taxon>Bacteria</taxon>
        <taxon>Bacillati</taxon>
        <taxon>Bacillota</taxon>
        <taxon>Bacilli</taxon>
        <taxon>Bacillales</taxon>
        <taxon>Alicyclobacillaceae</taxon>
        <taxon>Sulfoacidibacillus</taxon>
    </lineage>
</organism>
<keyword evidence="4" id="KW-0597">Phosphoprotein</keyword>
<keyword evidence="14" id="KW-1185">Reference proteome</keyword>
<dbReference type="SUPFAM" id="SSF47384">
    <property type="entry name" value="Homodimeric domain of signal transducing histidine kinase"/>
    <property type="match status" value="1"/>
</dbReference>
<dbReference type="OrthoDB" id="9813151at2"/>
<evidence type="ECO:0000313" key="14">
    <source>
        <dbReference type="Proteomes" id="UP000245380"/>
    </source>
</evidence>
<evidence type="ECO:0000256" key="2">
    <source>
        <dbReference type="ARBA" id="ARBA00004651"/>
    </source>
</evidence>